<dbReference type="AlphaFoldDB" id="A0A2S9H3V4"/>
<dbReference type="SUPFAM" id="SSF51905">
    <property type="entry name" value="FAD/NAD(P)-binding domain"/>
    <property type="match status" value="2"/>
</dbReference>
<dbReference type="OrthoDB" id="9774675at2"/>
<proteinExistence type="predicted"/>
<dbReference type="EMBL" id="PUGF01000002">
    <property type="protein sequence ID" value="PRC94665.1"/>
    <property type="molecule type" value="Genomic_DNA"/>
</dbReference>
<dbReference type="InterPro" id="IPR036188">
    <property type="entry name" value="FAD/NAD-bd_sf"/>
</dbReference>
<accession>A0A2S9H3V4</accession>
<reference evidence="1 2" key="1">
    <citation type="submission" date="2018-02" db="EMBL/GenBank/DDBJ databases">
        <title>Solimicrobium silvestre gen. nov., sp. nov., isolated from alpine forest soil.</title>
        <authorList>
            <person name="Margesin R."/>
            <person name="Albuquerque L."/>
            <person name="Zhang D.-C."/>
            <person name="Froufe H.J.C."/>
            <person name="Severino R."/>
            <person name="Roxo I."/>
            <person name="Egas C."/>
            <person name="Da Costa M.S."/>
        </authorList>
    </citation>
    <scope>NUCLEOTIDE SEQUENCE [LARGE SCALE GENOMIC DNA]</scope>
    <source>
        <strain evidence="1 2">S20-91</strain>
    </source>
</reference>
<evidence type="ECO:0000313" key="1">
    <source>
        <dbReference type="EMBL" id="PRC94665.1"/>
    </source>
</evidence>
<dbReference type="PROSITE" id="PS51318">
    <property type="entry name" value="TAT"/>
    <property type="match status" value="1"/>
</dbReference>
<dbReference type="Pfam" id="PF13450">
    <property type="entry name" value="NAD_binding_8"/>
    <property type="match status" value="1"/>
</dbReference>
<name>A0A2S9H3V4_9BURK</name>
<dbReference type="RefSeq" id="WP_105530377.1">
    <property type="nucleotide sequence ID" value="NZ_PUGF01000002.1"/>
</dbReference>
<keyword evidence="2" id="KW-1185">Reference proteome</keyword>
<dbReference type="Gene3D" id="3.50.50.60">
    <property type="entry name" value="FAD/NAD(P)-binding domain"/>
    <property type="match status" value="1"/>
</dbReference>
<evidence type="ECO:0000313" key="2">
    <source>
        <dbReference type="Proteomes" id="UP000237839"/>
    </source>
</evidence>
<comment type="caution">
    <text evidence="1">The sequence shown here is derived from an EMBL/GenBank/DDBJ whole genome shotgun (WGS) entry which is preliminary data.</text>
</comment>
<sequence>MNDRDKCEGITRRDLLQSLALAISVPGLLTSEQSAAQTSTSAQNIPNAASTVATQLHDAVSDYPPARTGLRGTHVGAFEVAHNLRDGHQPYPIEESGQHYDLVIVGAGISGLAAAWFYRQQRPHARILILDNHDDFGGHAKRNEFNLNGELHLMNGGTLSIQSPRPYSAVAESLLRSVGINAQVLNKRIQNRKFYENHGLTSGIFFDTETFGRDALIRKVAGHSWKQVLADAPLGPQARKDIARIEEDHIDYLPGLTSDQKKQRLSDISYRDFLLDIVKADPETIKFYQQRTHGEYCIGIEAVSALDCWGLDFPGFQGLGLAPGSIPRMGPTAGGFADTEGSVDVHLPDGGATVARSLVRSLIPAAIPGHTVEDLITAHVDYSMLDRPENTLHIRLNSIVVSAKNMAGQEGKPDAVRVEYVTAERGYAVHATQCVMACWNMVIPYLCPELPEPQKEALKSLAKAPLVYASVAIKNWKAFEKLGVSSIYSPGAYFYSVWLNEWLSIGKYHTPHSSDHPIVVHMVHTPCEPGQNGTDQLRIGRAKLLATSLETFQINIRTQLDAMLGKAGFDSSRDILAITVNRWPHGYAFEYDPMLGPPNAPGSEPFVIGRQRFGSIAIANSDSGGLAYMDSAIDQAHRAVSELLST</sequence>
<protein>
    <submittedName>
        <fullName evidence="1">NAD(P)-binding Rossmann-like domain</fullName>
    </submittedName>
</protein>
<gene>
    <name evidence="1" type="ORF">S2091_0668</name>
</gene>
<dbReference type="Proteomes" id="UP000237839">
    <property type="component" value="Unassembled WGS sequence"/>
</dbReference>
<organism evidence="1 2">
    <name type="scientific">Solimicrobium silvestre</name>
    <dbReference type="NCBI Taxonomy" id="2099400"/>
    <lineage>
        <taxon>Bacteria</taxon>
        <taxon>Pseudomonadati</taxon>
        <taxon>Pseudomonadota</taxon>
        <taxon>Betaproteobacteria</taxon>
        <taxon>Burkholderiales</taxon>
        <taxon>Oxalobacteraceae</taxon>
        <taxon>Solimicrobium</taxon>
    </lineage>
</organism>
<dbReference type="InterPro" id="IPR006311">
    <property type="entry name" value="TAT_signal"/>
</dbReference>